<sequence>MPFSFTKLEIPEVLVIEPKVFPDSRGVFAELYKYPDFSDCGITKHIVQINYSKSEKNVLRGLHYQKNPMAQGKIMRVISGEIFDVAVDIRQGSPSYGKWVGETLSSENMKMLYIPEGFAHGFCVLSDTAEITYQCTNTYSPENERGILWNDPDINIPWPVKNPLLSEKDVRFPLLKKADNNFRFA</sequence>
<dbReference type="RefSeq" id="WP_052562942.1">
    <property type="nucleotide sequence ID" value="NZ_BAFN01000001.1"/>
</dbReference>
<evidence type="ECO:0000313" key="6">
    <source>
        <dbReference type="EMBL" id="GAN32851.1"/>
    </source>
</evidence>
<accession>A0ABQ0JVV5</accession>
<dbReference type="CDD" id="cd00438">
    <property type="entry name" value="cupin_RmlC"/>
    <property type="match status" value="1"/>
</dbReference>
<dbReference type="NCBIfam" id="TIGR01221">
    <property type="entry name" value="rmlC"/>
    <property type="match status" value="1"/>
</dbReference>
<dbReference type="InterPro" id="IPR000888">
    <property type="entry name" value="RmlC-like"/>
</dbReference>
<dbReference type="PANTHER" id="PTHR21047:SF2">
    <property type="entry name" value="THYMIDINE DIPHOSPHO-4-KETO-RHAMNOSE 3,5-EPIMERASE"/>
    <property type="match status" value="1"/>
</dbReference>
<evidence type="ECO:0000313" key="7">
    <source>
        <dbReference type="Proteomes" id="UP000032309"/>
    </source>
</evidence>
<comment type="pathway">
    <text evidence="5">Carbohydrate biosynthesis; dTDP-L-rhamnose biosynthesis.</text>
</comment>
<protein>
    <recommendedName>
        <fullName evidence="4 5">dTDP-4-dehydrorhamnose 3,5-epimerase</fullName>
        <ecNumber evidence="3 5">5.1.3.13</ecNumber>
    </recommendedName>
    <alternativeName>
        <fullName evidence="5">Thymidine diphospho-4-keto-rhamnose 3,5-epimerase</fullName>
    </alternativeName>
</protein>
<dbReference type="InterPro" id="IPR011051">
    <property type="entry name" value="RmlC_Cupin_sf"/>
</dbReference>
<comment type="subunit">
    <text evidence="5">Homodimer.</text>
</comment>
<name>A0ABQ0JVV5_9BACT</name>
<comment type="similarity">
    <text evidence="5">Belongs to the dTDP-4-dehydrorhamnose 3,5-epimerase family.</text>
</comment>
<keyword evidence="7" id="KW-1185">Reference proteome</keyword>
<dbReference type="EC" id="5.1.3.13" evidence="3 5"/>
<reference evidence="7" key="1">
    <citation type="journal article" date="2015" name="Genome Announc.">
        <title>Draft Genome Sequence of an Anaerobic Ammonium-Oxidizing Bacterium, "Candidatus Brocadia sinica".</title>
        <authorList>
            <person name="Oshiki M."/>
            <person name="Shinyako-Hata K."/>
            <person name="Satoh H."/>
            <person name="Okabe S."/>
        </authorList>
    </citation>
    <scope>NUCLEOTIDE SEQUENCE [LARGE SCALE GENOMIC DNA]</scope>
    <source>
        <strain evidence="7">JPN1</strain>
    </source>
</reference>
<dbReference type="Pfam" id="PF00908">
    <property type="entry name" value="dTDP_sugar_isom"/>
    <property type="match status" value="1"/>
</dbReference>
<dbReference type="PANTHER" id="PTHR21047">
    <property type="entry name" value="DTDP-6-DEOXY-D-GLUCOSE-3,5 EPIMERASE"/>
    <property type="match status" value="1"/>
</dbReference>
<dbReference type="InterPro" id="IPR014710">
    <property type="entry name" value="RmlC-like_jellyroll"/>
</dbReference>
<comment type="function">
    <text evidence="2 5">Catalyzes the epimerization of the C3' and C5'positions of dTDP-6-deoxy-D-xylo-4-hexulose, forming dTDP-6-deoxy-L-lyxo-4-hexulose.</text>
</comment>
<dbReference type="SUPFAM" id="SSF51182">
    <property type="entry name" value="RmlC-like cupins"/>
    <property type="match status" value="1"/>
</dbReference>
<dbReference type="Gene3D" id="2.60.120.10">
    <property type="entry name" value="Jelly Rolls"/>
    <property type="match status" value="1"/>
</dbReference>
<evidence type="ECO:0000256" key="5">
    <source>
        <dbReference type="RuleBase" id="RU364069"/>
    </source>
</evidence>
<evidence type="ECO:0000256" key="2">
    <source>
        <dbReference type="ARBA" id="ARBA00001997"/>
    </source>
</evidence>
<evidence type="ECO:0000256" key="3">
    <source>
        <dbReference type="ARBA" id="ARBA00012098"/>
    </source>
</evidence>
<comment type="catalytic activity">
    <reaction evidence="1 5">
        <text>dTDP-4-dehydro-6-deoxy-alpha-D-glucose = dTDP-4-dehydro-beta-L-rhamnose</text>
        <dbReference type="Rhea" id="RHEA:16969"/>
        <dbReference type="ChEBI" id="CHEBI:57649"/>
        <dbReference type="ChEBI" id="CHEBI:62830"/>
        <dbReference type="EC" id="5.1.3.13"/>
    </reaction>
</comment>
<evidence type="ECO:0000256" key="4">
    <source>
        <dbReference type="ARBA" id="ARBA00019595"/>
    </source>
</evidence>
<dbReference type="Proteomes" id="UP000032309">
    <property type="component" value="Unassembled WGS sequence"/>
</dbReference>
<proteinExistence type="inferred from homology"/>
<evidence type="ECO:0000256" key="1">
    <source>
        <dbReference type="ARBA" id="ARBA00001298"/>
    </source>
</evidence>
<organism evidence="6 7">
    <name type="scientific">Candidatus Brocadia sinica JPN1</name>
    <dbReference type="NCBI Taxonomy" id="1197129"/>
    <lineage>
        <taxon>Bacteria</taxon>
        <taxon>Pseudomonadati</taxon>
        <taxon>Planctomycetota</taxon>
        <taxon>Candidatus Brocadiia</taxon>
        <taxon>Candidatus Brocadiales</taxon>
        <taxon>Candidatus Brocadiaceae</taxon>
        <taxon>Candidatus Brocadia</taxon>
    </lineage>
</organism>
<keyword evidence="5" id="KW-0413">Isomerase</keyword>
<dbReference type="EMBL" id="BAFN01000001">
    <property type="protein sequence ID" value="GAN32851.1"/>
    <property type="molecule type" value="Genomic_DNA"/>
</dbReference>
<comment type="caution">
    <text evidence="6">The sequence shown here is derived from an EMBL/GenBank/DDBJ whole genome shotgun (WGS) entry which is preliminary data.</text>
</comment>
<gene>
    <name evidence="6" type="ORF">BROSI_A1366</name>
</gene>